<keyword evidence="1" id="KW-1133">Transmembrane helix</keyword>
<dbReference type="VEuPathDB" id="FungiDB:MFRU_071g00020"/>
<accession>A0A5M9J8B6</accession>
<name>A0A5M9J8B6_MONFR</name>
<proteinExistence type="predicted"/>
<reference evidence="2 3" key="1">
    <citation type="submission" date="2019-06" db="EMBL/GenBank/DDBJ databases">
        <title>Genome Sequence of the Brown Rot Fungal Pathogen Monilinia fructicola.</title>
        <authorList>
            <person name="De Miccolis Angelini R.M."/>
            <person name="Landi L."/>
            <person name="Abate D."/>
            <person name="Pollastro S."/>
            <person name="Romanazzi G."/>
            <person name="Faretra F."/>
        </authorList>
    </citation>
    <scope>NUCLEOTIDE SEQUENCE [LARGE SCALE GENOMIC DNA]</scope>
    <source>
        <strain evidence="2 3">Mfrc123</strain>
    </source>
</reference>
<dbReference type="AlphaFoldDB" id="A0A5M9J8B6"/>
<feature type="transmembrane region" description="Helical" evidence="1">
    <location>
        <begin position="12"/>
        <end position="33"/>
    </location>
</feature>
<keyword evidence="1" id="KW-0472">Membrane</keyword>
<evidence type="ECO:0000256" key="1">
    <source>
        <dbReference type="SAM" id="Phobius"/>
    </source>
</evidence>
<dbReference type="EMBL" id="VICG01000014">
    <property type="protein sequence ID" value="KAA8565411.1"/>
    <property type="molecule type" value="Genomic_DNA"/>
</dbReference>
<feature type="transmembrane region" description="Helical" evidence="1">
    <location>
        <begin position="195"/>
        <end position="215"/>
    </location>
</feature>
<evidence type="ECO:0008006" key="4">
    <source>
        <dbReference type="Google" id="ProtNLM"/>
    </source>
</evidence>
<sequence>MQFKEYLYDTPVIYIGYASSAGPRLLTLLLLHVSRRRKNIDPRPEDEDYFWASFVGILKGGLELQRFPTFCAALVGGSTLLQIPLRKALERLFGNLSVITKLRITRYLSTFISAYFSLKLLQSRPSKTFTEEVPYETKNGVQFRPTRFAGRTLDLTLFTFTRASDYIVGEIWTKRKIRRQKSGKWSRLDRTISSLTDPIIFASSSALIMWAFIYMPARLPRAYSKWIKSAAQVDSRLLKALRYCRYGELKYGVETGQASLLGDMCKDYGLPEAYGDPTEYIPFPCELVHMGSGPNCEFHALSRFYKSFLWSTSMYLPLNLALLLRSSKLSKHTLTRALKSSARSSTFLSTFITLFYYGICLTRTKIGPQLLGTSPHTCQAIDSGYCISTGCWLCGWSVLIESPKRREEMGLFVAPRALATLLPRRYRWEDQWVERTIFAWAAAVVFVGVGEDRDAVRGVLGRILQDVLGSGASF</sequence>
<gene>
    <name evidence="2" type="ORF">EYC84_011116</name>
</gene>
<comment type="caution">
    <text evidence="2">The sequence shown here is derived from an EMBL/GenBank/DDBJ whole genome shotgun (WGS) entry which is preliminary data.</text>
</comment>
<dbReference type="InterPro" id="IPR026749">
    <property type="entry name" value="Tmem135"/>
</dbReference>
<keyword evidence="3" id="KW-1185">Reference proteome</keyword>
<evidence type="ECO:0000313" key="3">
    <source>
        <dbReference type="Proteomes" id="UP000322873"/>
    </source>
</evidence>
<dbReference type="PANTHER" id="PTHR12459:SF15">
    <property type="entry name" value="TRANSMEMBRANE PROTEIN 135"/>
    <property type="match status" value="1"/>
</dbReference>
<protein>
    <recommendedName>
        <fullName evidence="4">Integral membrane protein</fullName>
    </recommendedName>
</protein>
<evidence type="ECO:0000313" key="2">
    <source>
        <dbReference type="EMBL" id="KAA8565411.1"/>
    </source>
</evidence>
<dbReference type="Proteomes" id="UP000322873">
    <property type="component" value="Unassembled WGS sequence"/>
</dbReference>
<keyword evidence="1" id="KW-0812">Transmembrane</keyword>
<organism evidence="2 3">
    <name type="scientific">Monilinia fructicola</name>
    <name type="common">Brown rot fungus</name>
    <name type="synonym">Ciboria fructicola</name>
    <dbReference type="NCBI Taxonomy" id="38448"/>
    <lineage>
        <taxon>Eukaryota</taxon>
        <taxon>Fungi</taxon>
        <taxon>Dikarya</taxon>
        <taxon>Ascomycota</taxon>
        <taxon>Pezizomycotina</taxon>
        <taxon>Leotiomycetes</taxon>
        <taxon>Helotiales</taxon>
        <taxon>Sclerotiniaceae</taxon>
        <taxon>Monilinia</taxon>
    </lineage>
</organism>
<dbReference type="PANTHER" id="PTHR12459">
    <property type="entry name" value="TRANSMEMBRANE PROTEIN 135-RELATED"/>
    <property type="match status" value="1"/>
</dbReference>